<evidence type="ECO:0000256" key="1">
    <source>
        <dbReference type="RuleBase" id="RU365079"/>
    </source>
</evidence>
<dbReference type="HOGENOM" id="CLU_646206_0_0_1"/>
<keyword evidence="5" id="KW-1185">Reference proteome</keyword>
<gene>
    <name evidence="4" type="ORF">CYME_CMR087C</name>
</gene>
<comment type="subunit">
    <text evidence="1">Component of the TIM23 complex.</text>
</comment>
<proteinExistence type="inferred from homology"/>
<dbReference type="GO" id="GO:0005744">
    <property type="term" value="C:TIM23 mitochondrial import inner membrane translocase complex"/>
    <property type="evidence" value="ECO:0007669"/>
    <property type="project" value="UniProtKB-UniRule"/>
</dbReference>
<keyword evidence="1" id="KW-0809">Transit peptide</keyword>
<reference evidence="4 5" key="2">
    <citation type="journal article" date="2007" name="BMC Biol.">
        <title>A 100%-complete sequence reveals unusually simple genomic features in the hot-spring red alga Cyanidioschyzon merolae.</title>
        <authorList>
            <person name="Nozaki H."/>
            <person name="Takano H."/>
            <person name="Misumi O."/>
            <person name="Terasawa K."/>
            <person name="Matsuzaki M."/>
            <person name="Maruyama S."/>
            <person name="Nishida K."/>
            <person name="Yagisawa F."/>
            <person name="Yoshida Y."/>
            <person name="Fujiwara T."/>
            <person name="Takio S."/>
            <person name="Tamura K."/>
            <person name="Chung S.J."/>
            <person name="Nakamura S."/>
            <person name="Kuroiwa H."/>
            <person name="Tanaka K."/>
            <person name="Sato N."/>
            <person name="Kuroiwa T."/>
        </authorList>
    </citation>
    <scope>NUCLEOTIDE SEQUENCE [LARGE SCALE GENOMIC DNA]</scope>
    <source>
        <strain evidence="4 5">10D</strain>
    </source>
</reference>
<evidence type="ECO:0000313" key="4">
    <source>
        <dbReference type="EMBL" id="BAM82356.1"/>
    </source>
</evidence>
<feature type="domain" description="FCP1 homology" evidence="3">
    <location>
        <begin position="42"/>
        <end position="232"/>
    </location>
</feature>
<evidence type="ECO:0000313" key="5">
    <source>
        <dbReference type="Proteomes" id="UP000007014"/>
    </source>
</evidence>
<dbReference type="InterPro" id="IPR050365">
    <property type="entry name" value="TIM50"/>
</dbReference>
<dbReference type="InterPro" id="IPR004274">
    <property type="entry name" value="FCP1_dom"/>
</dbReference>
<dbReference type="KEGG" id="cme:CYME_CMR087C"/>
<dbReference type="RefSeq" id="XP_005538392.1">
    <property type="nucleotide sequence ID" value="XM_005538335.1"/>
</dbReference>
<dbReference type="eggNOG" id="ENOG502QR82">
    <property type="taxonomic scope" value="Eukaryota"/>
</dbReference>
<protein>
    <recommendedName>
        <fullName evidence="1">Mitochondrial import inner membrane translocase subunit TIM50</fullName>
    </recommendedName>
</protein>
<comment type="similarity">
    <text evidence="1">Belongs to the TIM50 family.</text>
</comment>
<dbReference type="Proteomes" id="UP000007014">
    <property type="component" value="Chromosome 18"/>
</dbReference>
<comment type="function">
    <text evidence="1">Essential component of the TIM23 complex, a complex that mediates the translocation of transit peptide-containing proteins across the mitochondrial inner membrane.</text>
</comment>
<organism evidence="4 5">
    <name type="scientific">Cyanidioschyzon merolae (strain NIES-3377 / 10D)</name>
    <name type="common">Unicellular red alga</name>
    <dbReference type="NCBI Taxonomy" id="280699"/>
    <lineage>
        <taxon>Eukaryota</taxon>
        <taxon>Rhodophyta</taxon>
        <taxon>Bangiophyceae</taxon>
        <taxon>Cyanidiales</taxon>
        <taxon>Cyanidiaceae</taxon>
        <taxon>Cyanidioschyzon</taxon>
    </lineage>
</organism>
<dbReference type="STRING" id="280699.M1UW65"/>
<keyword evidence="1" id="KW-0811">Translocation</keyword>
<dbReference type="Pfam" id="PF03031">
    <property type="entry name" value="NIF"/>
    <property type="match status" value="1"/>
</dbReference>
<dbReference type="SMART" id="SM00577">
    <property type="entry name" value="CPDc"/>
    <property type="match status" value="1"/>
</dbReference>
<dbReference type="EMBL" id="AP006500">
    <property type="protein sequence ID" value="BAM82356.1"/>
    <property type="molecule type" value="Genomic_DNA"/>
</dbReference>
<keyword evidence="1" id="KW-0653">Protein transport</keyword>
<comment type="subcellular location">
    <subcellularLocation>
        <location evidence="1">Mitochondrion inner membrane</location>
        <topology evidence="1">Single-pass membrane protein</topology>
    </subcellularLocation>
</comment>
<sequence>MASQGTETANETHLTTRQTSTMHWHVWRTEVERLRRLVKEPALKWPKLLVLDLNGLLVWRTPLRPRPGQRDGPIGACYQRQPDVVTKRFCIWRRPGAVSFMRYVLAWFHVGIWSTAQLPNVEDILATLLTAEQRRELVFVMDQKDCTKVSRAYAPGSSSKPLMLKDLERLWSRYQGFYHMDNTLLIDDDPYKASVNPVYTSVHPSPWKDPDVQGTDTFLCEGGRFRAFLEALLHHDGSVRTFVANQQIIPVEQTSNDDERGATNDAQLLSDTGAVSTSLGSRAGFDQELSTADPNRSTGAQSVTAKCFVGAPACAHDGESKTSEPSARDDILSTSTGLDGPEKDAPAKTASMDALVPSFSNELSRLRIHDKNEDVGDDTRIHAQANGLAACSCSMPSVSSTPADADKTSRRDSGETSPNAGAASR</sequence>
<accession>M1UW65</accession>
<dbReference type="OrthoDB" id="1711508at2759"/>
<name>M1UW65_CYAM1</name>
<evidence type="ECO:0000259" key="3">
    <source>
        <dbReference type="PROSITE" id="PS50969"/>
    </source>
</evidence>
<feature type="region of interest" description="Disordered" evidence="2">
    <location>
        <begin position="391"/>
        <end position="425"/>
    </location>
</feature>
<feature type="compositionally biased region" description="Basic and acidic residues" evidence="2">
    <location>
        <begin position="404"/>
        <end position="414"/>
    </location>
</feature>
<dbReference type="Gramene" id="CMR087CT">
    <property type="protein sequence ID" value="CMR087CT"/>
    <property type="gene ID" value="CMR087C"/>
</dbReference>
<reference evidence="4 5" key="1">
    <citation type="journal article" date="2004" name="Nature">
        <title>Genome sequence of the ultrasmall unicellular red alga Cyanidioschyzon merolae 10D.</title>
        <authorList>
            <person name="Matsuzaki M."/>
            <person name="Misumi O."/>
            <person name="Shin-i T."/>
            <person name="Maruyama S."/>
            <person name="Takahara M."/>
            <person name="Miyagishima S."/>
            <person name="Mori T."/>
            <person name="Nishida K."/>
            <person name="Yagisawa F."/>
            <person name="Nishida K."/>
            <person name="Yoshida Y."/>
            <person name="Nishimura Y."/>
            <person name="Nakao S."/>
            <person name="Kobayashi T."/>
            <person name="Momoyama Y."/>
            <person name="Higashiyama T."/>
            <person name="Minoda A."/>
            <person name="Sano M."/>
            <person name="Nomoto H."/>
            <person name="Oishi K."/>
            <person name="Hayashi H."/>
            <person name="Ohta F."/>
            <person name="Nishizaka S."/>
            <person name="Haga S."/>
            <person name="Miura S."/>
            <person name="Morishita T."/>
            <person name="Kabeya Y."/>
            <person name="Terasawa K."/>
            <person name="Suzuki Y."/>
            <person name="Ishii Y."/>
            <person name="Asakawa S."/>
            <person name="Takano H."/>
            <person name="Ohta N."/>
            <person name="Kuroiwa H."/>
            <person name="Tanaka K."/>
            <person name="Shimizu N."/>
            <person name="Sugano S."/>
            <person name="Sato N."/>
            <person name="Nozaki H."/>
            <person name="Ogasawara N."/>
            <person name="Kohara Y."/>
            <person name="Kuroiwa T."/>
        </authorList>
    </citation>
    <scope>NUCLEOTIDE SEQUENCE [LARGE SCALE GENOMIC DNA]</scope>
    <source>
        <strain evidence="4 5">10D</strain>
    </source>
</reference>
<dbReference type="GeneID" id="16996935"/>
<keyword evidence="1" id="KW-0813">Transport</keyword>
<dbReference type="GO" id="GO:0015031">
    <property type="term" value="P:protein transport"/>
    <property type="evidence" value="ECO:0007669"/>
    <property type="project" value="UniProtKB-KW"/>
</dbReference>
<dbReference type="PROSITE" id="PS50969">
    <property type="entry name" value="FCP1"/>
    <property type="match status" value="1"/>
</dbReference>
<feature type="region of interest" description="Disordered" evidence="2">
    <location>
        <begin position="315"/>
        <end position="351"/>
    </location>
</feature>
<keyword evidence="1" id="KW-0496">Mitochondrion</keyword>
<dbReference type="AlphaFoldDB" id="M1UW65"/>
<dbReference type="SUPFAM" id="SSF56784">
    <property type="entry name" value="HAD-like"/>
    <property type="match status" value="1"/>
</dbReference>
<dbReference type="Gene3D" id="3.40.50.1000">
    <property type="entry name" value="HAD superfamily/HAD-like"/>
    <property type="match status" value="1"/>
</dbReference>
<feature type="compositionally biased region" description="Basic and acidic residues" evidence="2">
    <location>
        <begin position="316"/>
        <end position="331"/>
    </location>
</feature>
<evidence type="ECO:0000256" key="2">
    <source>
        <dbReference type="SAM" id="MobiDB-lite"/>
    </source>
</evidence>
<dbReference type="PANTHER" id="PTHR12210">
    <property type="entry name" value="DULLARD PROTEIN PHOSPHATASE"/>
    <property type="match status" value="1"/>
</dbReference>
<dbReference type="InterPro" id="IPR023214">
    <property type="entry name" value="HAD_sf"/>
</dbReference>
<dbReference type="InterPro" id="IPR036412">
    <property type="entry name" value="HAD-like_sf"/>
</dbReference>